<evidence type="ECO:0000256" key="2">
    <source>
        <dbReference type="ARBA" id="ARBA00006739"/>
    </source>
</evidence>
<feature type="domain" description="Glycosyltransferase 2-like" evidence="11">
    <location>
        <begin position="29"/>
        <end position="190"/>
    </location>
</feature>
<feature type="transmembrane region" description="Helical" evidence="10">
    <location>
        <begin position="384"/>
        <end position="401"/>
    </location>
</feature>
<accession>A0A832VZZ8</accession>
<evidence type="ECO:0000256" key="9">
    <source>
        <dbReference type="SAM" id="MobiDB-lite"/>
    </source>
</evidence>
<keyword evidence="7 10" id="KW-1133">Transmembrane helix</keyword>
<evidence type="ECO:0000313" key="12">
    <source>
        <dbReference type="EMBL" id="HIH69770.1"/>
    </source>
</evidence>
<dbReference type="GO" id="GO:0016757">
    <property type="term" value="F:glycosyltransferase activity"/>
    <property type="evidence" value="ECO:0007669"/>
    <property type="project" value="UniProtKB-KW"/>
</dbReference>
<keyword evidence="5" id="KW-0808">Transferase</keyword>
<feature type="region of interest" description="Disordered" evidence="9">
    <location>
        <begin position="1"/>
        <end position="21"/>
    </location>
</feature>
<comment type="similarity">
    <text evidence="2">Belongs to the glycosyltransferase 2 family.</text>
</comment>
<dbReference type="Gene3D" id="3.90.550.10">
    <property type="entry name" value="Spore Coat Polysaccharide Biosynthesis Protein SpsA, Chain A"/>
    <property type="match status" value="1"/>
</dbReference>
<feature type="transmembrane region" description="Helical" evidence="10">
    <location>
        <begin position="496"/>
        <end position="514"/>
    </location>
</feature>
<dbReference type="NCBIfam" id="TIGR00374">
    <property type="entry name" value="flippase-like domain"/>
    <property type="match status" value="1"/>
</dbReference>
<proteinExistence type="inferred from homology"/>
<feature type="transmembrane region" description="Helical" evidence="10">
    <location>
        <begin position="470"/>
        <end position="490"/>
    </location>
</feature>
<feature type="transmembrane region" description="Helical" evidence="10">
    <location>
        <begin position="526"/>
        <end position="548"/>
    </location>
</feature>
<dbReference type="InterPro" id="IPR022791">
    <property type="entry name" value="L-PG_synthase/AglD"/>
</dbReference>
<dbReference type="RefSeq" id="WP_276624375.1">
    <property type="nucleotide sequence ID" value="NZ_DUIH01000012.1"/>
</dbReference>
<dbReference type="InterPro" id="IPR001173">
    <property type="entry name" value="Glyco_trans_2-like"/>
</dbReference>
<keyword evidence="8 10" id="KW-0472">Membrane</keyword>
<sequence>MPHCDEQGVNGCSPGPPEPRERAETLDVSIIIPAYNAHDTLLLAVSTAIEHLSRMGCTYEVIIAEDGSTDGTDEVARELSCTHENVVHLHSEERLGRGRALARAIELSHGDVVMYMDADLATHPSHIRELVESVLQGCDVATGSRLVQESSAQRSTGRLLASVVFNTMVRVLLGSRVHDHQCGFKAFRRERILPLLRQVRDAHWFWDTEVLVRAQHRGMRVCEIPVRWREGTDTRVSFARDIPYMAASILRLFWQMRLSGRLGLKGRLILSVCLMALIFFAMLSSVDATAVASAIGSASLGVLVLASLVYASSYLVRGMRYSHILSCVGVRLGTLFLSEVVYISQLANLVLPMRLGDLTRMYVLKRIRGVSLPDGFSSVAIERIYDVMALGVLGVLGLLSVSTAHRWMLYLTLTALGLCIVAVIVLHALSHSQLAERLAGTLLFRHRGAALKVLGDVARTSTHPATLARLLLLSLGIWAFDVATCALVLLSLGVGAGMGLVALAVAMANIVKVVPLTPGGIGQYEAALAAVLALGGFPLVVCISGAILDHLIKNVITLLVGGTVFTRYNLRWKELAALGDAA</sequence>
<dbReference type="Pfam" id="PF03706">
    <property type="entry name" value="LPG_synthase_TM"/>
    <property type="match status" value="1"/>
</dbReference>
<keyword evidence="4" id="KW-0328">Glycosyltransferase</keyword>
<evidence type="ECO:0000259" key="11">
    <source>
        <dbReference type="Pfam" id="PF00535"/>
    </source>
</evidence>
<reference evidence="12" key="1">
    <citation type="journal article" date="2020" name="bioRxiv">
        <title>A rank-normalized archaeal taxonomy based on genome phylogeny resolves widespread incomplete and uneven classifications.</title>
        <authorList>
            <person name="Rinke C."/>
            <person name="Chuvochina M."/>
            <person name="Mussig A.J."/>
            <person name="Chaumeil P.-A."/>
            <person name="Waite D.W."/>
            <person name="Whitman W.B."/>
            <person name="Parks D.H."/>
            <person name="Hugenholtz P."/>
        </authorList>
    </citation>
    <scope>NUCLEOTIDE SEQUENCE</scope>
    <source>
        <strain evidence="12">UBA12518</strain>
    </source>
</reference>
<evidence type="ECO:0000256" key="1">
    <source>
        <dbReference type="ARBA" id="ARBA00004651"/>
    </source>
</evidence>
<dbReference type="PANTHER" id="PTHR10859:SF105">
    <property type="entry name" value="DOLICHYL-PHOSPHATE BETA-D-MANNOSYLTRANSFERASE"/>
    <property type="match status" value="1"/>
</dbReference>
<feature type="transmembrane region" description="Helical" evidence="10">
    <location>
        <begin position="266"/>
        <end position="284"/>
    </location>
</feature>
<comment type="subcellular location">
    <subcellularLocation>
        <location evidence="1">Cell membrane</location>
        <topology evidence="1">Multi-pass membrane protein</topology>
    </subcellularLocation>
</comment>
<evidence type="ECO:0000256" key="6">
    <source>
        <dbReference type="ARBA" id="ARBA00022692"/>
    </source>
</evidence>
<dbReference type="Pfam" id="PF00535">
    <property type="entry name" value="Glycos_transf_2"/>
    <property type="match status" value="1"/>
</dbReference>
<keyword evidence="6 10" id="KW-0812">Transmembrane</keyword>
<comment type="caution">
    <text evidence="12">The sequence shown here is derived from an EMBL/GenBank/DDBJ whole genome shotgun (WGS) entry which is preliminary data.</text>
</comment>
<dbReference type="CDD" id="cd04188">
    <property type="entry name" value="DPG_synthase"/>
    <property type="match status" value="1"/>
</dbReference>
<dbReference type="SUPFAM" id="SSF53448">
    <property type="entry name" value="Nucleotide-diphospho-sugar transferases"/>
    <property type="match status" value="1"/>
</dbReference>
<evidence type="ECO:0000256" key="8">
    <source>
        <dbReference type="ARBA" id="ARBA00023136"/>
    </source>
</evidence>
<evidence type="ECO:0000256" key="10">
    <source>
        <dbReference type="SAM" id="Phobius"/>
    </source>
</evidence>
<gene>
    <name evidence="12" type="ORF">HA299_04000</name>
</gene>
<dbReference type="Proteomes" id="UP000600363">
    <property type="component" value="Unassembled WGS sequence"/>
</dbReference>
<evidence type="ECO:0000256" key="3">
    <source>
        <dbReference type="ARBA" id="ARBA00022475"/>
    </source>
</evidence>
<feature type="transmembrane region" description="Helical" evidence="10">
    <location>
        <begin position="290"/>
        <end position="311"/>
    </location>
</feature>
<dbReference type="GO" id="GO:0006487">
    <property type="term" value="P:protein N-linked glycosylation"/>
    <property type="evidence" value="ECO:0007669"/>
    <property type="project" value="TreeGrafter"/>
</dbReference>
<keyword evidence="3" id="KW-1003">Cell membrane</keyword>
<organism evidence="12 13">
    <name type="scientific">Methermicoccus shengliensis</name>
    <dbReference type="NCBI Taxonomy" id="660064"/>
    <lineage>
        <taxon>Archaea</taxon>
        <taxon>Methanobacteriati</taxon>
        <taxon>Methanobacteriota</taxon>
        <taxon>Stenosarchaea group</taxon>
        <taxon>Methanomicrobia</taxon>
        <taxon>Methanosarcinales</taxon>
        <taxon>Methermicoccaceae</taxon>
        <taxon>Methermicoccus</taxon>
    </lineage>
</organism>
<evidence type="ECO:0000256" key="7">
    <source>
        <dbReference type="ARBA" id="ARBA00022989"/>
    </source>
</evidence>
<evidence type="ECO:0000313" key="13">
    <source>
        <dbReference type="Proteomes" id="UP000600363"/>
    </source>
</evidence>
<dbReference type="InterPro" id="IPR035518">
    <property type="entry name" value="DPG_synthase"/>
</dbReference>
<protein>
    <submittedName>
        <fullName evidence="12">Flippase-like domain-containing protein</fullName>
    </submittedName>
</protein>
<dbReference type="EMBL" id="DUIH01000012">
    <property type="protein sequence ID" value="HIH69770.1"/>
    <property type="molecule type" value="Genomic_DNA"/>
</dbReference>
<dbReference type="InterPro" id="IPR029044">
    <property type="entry name" value="Nucleotide-diphossugar_trans"/>
</dbReference>
<name>A0A832VZZ8_9EURY</name>
<evidence type="ECO:0000256" key="5">
    <source>
        <dbReference type="ARBA" id="ARBA00022679"/>
    </source>
</evidence>
<dbReference type="AlphaFoldDB" id="A0A832VZZ8"/>
<feature type="transmembrane region" description="Helical" evidence="10">
    <location>
        <begin position="407"/>
        <end position="429"/>
    </location>
</feature>
<dbReference type="PANTHER" id="PTHR10859">
    <property type="entry name" value="GLYCOSYL TRANSFERASE"/>
    <property type="match status" value="1"/>
</dbReference>
<dbReference type="GO" id="GO:0005886">
    <property type="term" value="C:plasma membrane"/>
    <property type="evidence" value="ECO:0007669"/>
    <property type="project" value="UniProtKB-SubCell"/>
</dbReference>
<evidence type="ECO:0000256" key="4">
    <source>
        <dbReference type="ARBA" id="ARBA00022676"/>
    </source>
</evidence>